<dbReference type="OrthoDB" id="569821at2"/>
<keyword evidence="5" id="KW-1185">Reference proteome</keyword>
<organism evidence="4 5">
    <name type="scientific">Microbispora triticiradicis</name>
    <dbReference type="NCBI Taxonomy" id="2200763"/>
    <lineage>
        <taxon>Bacteria</taxon>
        <taxon>Bacillati</taxon>
        <taxon>Actinomycetota</taxon>
        <taxon>Actinomycetes</taxon>
        <taxon>Streptosporangiales</taxon>
        <taxon>Streptosporangiaceae</taxon>
        <taxon>Microbispora</taxon>
    </lineage>
</organism>
<dbReference type="GO" id="GO:0003847">
    <property type="term" value="F:1-alkyl-2-acetylglycerophosphocholine esterase activity"/>
    <property type="evidence" value="ECO:0007669"/>
    <property type="project" value="TreeGrafter"/>
</dbReference>
<keyword evidence="1 4" id="KW-0378">Hydrolase</keyword>
<accession>A0A5R8YQD4</accession>
<protein>
    <submittedName>
        <fullName evidence="4">Alpha/beta hydrolase</fullName>
    </submittedName>
</protein>
<dbReference type="EMBL" id="VANP01000010">
    <property type="protein sequence ID" value="TLP55692.1"/>
    <property type="molecule type" value="Genomic_DNA"/>
</dbReference>
<reference evidence="4" key="1">
    <citation type="submission" date="2019-05" db="EMBL/GenBank/DDBJ databases">
        <title>Isolation, diversity and antifungal activity of Actinobacteria from wheat.</title>
        <authorList>
            <person name="Yu B."/>
        </authorList>
    </citation>
    <scope>NUCLEOTIDE SEQUENCE [LARGE SCALE GENOMIC DNA]</scope>
    <source>
        <strain evidence="4">NEAU-HEGS1-5</strain>
    </source>
</reference>
<name>A0A5R8YQD4_9ACTN</name>
<keyword evidence="3" id="KW-0443">Lipid metabolism</keyword>
<evidence type="ECO:0000313" key="4">
    <source>
        <dbReference type="EMBL" id="TLP55692.1"/>
    </source>
</evidence>
<sequence>MSHAVGSAPVPRGGLPAASGLVAFSMTALSLTALSLTGCSTPALPRSVPAAASARPSATGVPVIPAPTAGGRPVGTTTLYLKDASRPDPWVPEAEARELMVTLWYPARVSGGRRASYMTAKESELTLRGKKVTGVPYDLLSRTRTNAYQDAKPAGRRAGLPLVVLSPGFTMPRGTLTALAEELAAGGYVVAGVDHAYENYATTFPDGRVAECVACDSDSDPGFGTKVVGVRAADVSFVLDRLTGRGAKWEGSTLIDASRIAMVGHSIGGASAVAAMLKDPRIRGGIDMDGTTYARIPKRGLSRPFMFMGSAGHAPGGRDNSWDRDWRLLTGWKRWVVLPGADHQSFTDVPLLAGALGLGVPGTVSAARGAEITRAYVRAFLDLHLRGEPRPLLDKPSSRYPEAELCAPDTKVCG</sequence>
<dbReference type="Proteomes" id="UP000309033">
    <property type="component" value="Unassembled WGS sequence"/>
</dbReference>
<evidence type="ECO:0000256" key="2">
    <source>
        <dbReference type="ARBA" id="ARBA00022963"/>
    </source>
</evidence>
<proteinExistence type="predicted"/>
<dbReference type="InterPro" id="IPR029058">
    <property type="entry name" value="AB_hydrolase_fold"/>
</dbReference>
<keyword evidence="2" id="KW-0442">Lipid degradation</keyword>
<dbReference type="Pfam" id="PF03403">
    <property type="entry name" value="PAF-AH_p_II"/>
    <property type="match status" value="1"/>
</dbReference>
<evidence type="ECO:0000256" key="3">
    <source>
        <dbReference type="ARBA" id="ARBA00023098"/>
    </source>
</evidence>
<dbReference type="PANTHER" id="PTHR10272">
    <property type="entry name" value="PLATELET-ACTIVATING FACTOR ACETYLHYDROLASE"/>
    <property type="match status" value="1"/>
</dbReference>
<comment type="caution">
    <text evidence="4">The sequence shown here is derived from an EMBL/GenBank/DDBJ whole genome shotgun (WGS) entry which is preliminary data.</text>
</comment>
<gene>
    <name evidence="4" type="ORF">FED44_24945</name>
</gene>
<dbReference type="PANTHER" id="PTHR10272:SF0">
    <property type="entry name" value="PLATELET-ACTIVATING FACTOR ACETYLHYDROLASE"/>
    <property type="match status" value="1"/>
</dbReference>
<dbReference type="GO" id="GO:0016042">
    <property type="term" value="P:lipid catabolic process"/>
    <property type="evidence" value="ECO:0007669"/>
    <property type="project" value="UniProtKB-KW"/>
</dbReference>
<dbReference type="AlphaFoldDB" id="A0A5R8YQD4"/>
<dbReference type="Gene3D" id="3.40.50.1820">
    <property type="entry name" value="alpha/beta hydrolase"/>
    <property type="match status" value="1"/>
</dbReference>
<dbReference type="SUPFAM" id="SSF53474">
    <property type="entry name" value="alpha/beta-Hydrolases"/>
    <property type="match status" value="1"/>
</dbReference>
<evidence type="ECO:0000313" key="5">
    <source>
        <dbReference type="Proteomes" id="UP000309033"/>
    </source>
</evidence>
<evidence type="ECO:0000256" key="1">
    <source>
        <dbReference type="ARBA" id="ARBA00022801"/>
    </source>
</evidence>